<dbReference type="PANTHER" id="PTHR23416">
    <property type="entry name" value="SIALIC ACID SYNTHASE-RELATED"/>
    <property type="match status" value="1"/>
</dbReference>
<evidence type="ECO:0000313" key="4">
    <source>
        <dbReference type="EMBL" id="CAA9203703.1"/>
    </source>
</evidence>
<dbReference type="Proteomes" id="UP000479938">
    <property type="component" value="Unassembled WGS sequence"/>
</dbReference>
<name>A0A6J4H1T7_9FLAO</name>
<protein>
    <submittedName>
        <fullName evidence="4">2,3,4,5-tetrahydropyridine-2,6-dicarboxylate N-acetyltransferase</fullName>
        <ecNumber evidence="4">2.3.1.89</ecNumber>
    </submittedName>
</protein>
<dbReference type="EC" id="2.3.1.89" evidence="4"/>
<evidence type="ECO:0000256" key="2">
    <source>
        <dbReference type="ARBA" id="ARBA00022737"/>
    </source>
</evidence>
<proteinExistence type="predicted"/>
<dbReference type="InterPro" id="IPR051159">
    <property type="entry name" value="Hexapeptide_acetyltransf"/>
</dbReference>
<keyword evidence="2" id="KW-0677">Repeat</keyword>
<dbReference type="InterPro" id="IPR011004">
    <property type="entry name" value="Trimer_LpxA-like_sf"/>
</dbReference>
<dbReference type="GO" id="GO:0047200">
    <property type="term" value="F:tetrahydrodipicolinate N-acetyltransferase activity"/>
    <property type="evidence" value="ECO:0007669"/>
    <property type="project" value="UniProtKB-EC"/>
</dbReference>
<evidence type="ECO:0000313" key="5">
    <source>
        <dbReference type="Proteomes" id="UP000479938"/>
    </source>
</evidence>
<dbReference type="EMBL" id="CADCSU010000219">
    <property type="protein sequence ID" value="CAA9203703.1"/>
    <property type="molecule type" value="Genomic_DNA"/>
</dbReference>
<reference evidence="4 5" key="1">
    <citation type="submission" date="2020-02" db="EMBL/GenBank/DDBJ databases">
        <authorList>
            <person name="Criscuolo A."/>
        </authorList>
    </citation>
    <scope>NUCLEOTIDE SEQUENCE [LARGE SCALE GENOMIC DNA]</scope>
    <source>
        <strain evidence="4">CIP105534</strain>
    </source>
</reference>
<dbReference type="Gene3D" id="2.160.10.10">
    <property type="entry name" value="Hexapeptide repeat proteins"/>
    <property type="match status" value="1"/>
</dbReference>
<dbReference type="CDD" id="cd04647">
    <property type="entry name" value="LbH_MAT_like"/>
    <property type="match status" value="1"/>
</dbReference>
<dbReference type="InterPro" id="IPR001451">
    <property type="entry name" value="Hexapep"/>
</dbReference>
<organism evidence="4 5">
    <name type="scientific">Flavobacterium bizetiae</name>
    <dbReference type="NCBI Taxonomy" id="2704140"/>
    <lineage>
        <taxon>Bacteria</taxon>
        <taxon>Pseudomonadati</taxon>
        <taxon>Bacteroidota</taxon>
        <taxon>Flavobacteriia</taxon>
        <taxon>Flavobacteriales</taxon>
        <taxon>Flavobacteriaceae</taxon>
        <taxon>Flavobacterium</taxon>
    </lineage>
</organism>
<evidence type="ECO:0000256" key="3">
    <source>
        <dbReference type="ARBA" id="ARBA00023315"/>
    </source>
</evidence>
<dbReference type="SUPFAM" id="SSF51161">
    <property type="entry name" value="Trimeric LpxA-like enzymes"/>
    <property type="match status" value="1"/>
</dbReference>
<dbReference type="RefSeq" id="WP_173973329.1">
    <property type="nucleotide sequence ID" value="NZ_CADCSU010000219.1"/>
</dbReference>
<dbReference type="PROSITE" id="PS00101">
    <property type="entry name" value="HEXAPEP_TRANSFERASES"/>
    <property type="match status" value="1"/>
</dbReference>
<keyword evidence="1 4" id="KW-0808">Transferase</keyword>
<evidence type="ECO:0000256" key="1">
    <source>
        <dbReference type="ARBA" id="ARBA00022679"/>
    </source>
</evidence>
<accession>A0A6J4H1T7</accession>
<dbReference type="PANTHER" id="PTHR23416:SF78">
    <property type="entry name" value="LIPOPOLYSACCHARIDE BIOSYNTHESIS O-ACETYL TRANSFERASE WBBJ-RELATED"/>
    <property type="match status" value="1"/>
</dbReference>
<sequence length="210" mass="23274">MKKSIKKGIQYLVLFFYFLFPPKFFNNLRSVFNYFYTIWIRNGLNSLGNGSSLSRPIYLSGGKYISIGHNFKCDQRLRIDAIDEFLGDNFSPKIIIGDNVAIQKDCHIGAINKIVLGNNVLLASKVYISDHSHGEINREALVLPPALRKLYSKGPVIIEDNVWIGEGAVVLPNVTIGENSIIGANAVVTKSIPKNSVVGGNPARIIRELN</sequence>
<dbReference type="AlphaFoldDB" id="A0A6J4H1T7"/>
<keyword evidence="3 4" id="KW-0012">Acyltransferase</keyword>
<gene>
    <name evidence="4" type="primary">dapH_2</name>
    <name evidence="4" type="ORF">FLA105534_04883</name>
</gene>
<dbReference type="Pfam" id="PF00132">
    <property type="entry name" value="Hexapep"/>
    <property type="match status" value="1"/>
</dbReference>
<keyword evidence="5" id="KW-1185">Reference proteome</keyword>
<dbReference type="InterPro" id="IPR018357">
    <property type="entry name" value="Hexapep_transf_CS"/>
</dbReference>